<name>A0ABN8FAQ4_9BACT</name>
<protein>
    <submittedName>
        <fullName evidence="1">Uncharacterized protein</fullName>
    </submittedName>
</protein>
<dbReference type="Proteomes" id="UP000837803">
    <property type="component" value="Unassembled WGS sequence"/>
</dbReference>
<sequence>MPYTYLSYHETREEDFQSPAINSLWGEIKDYYPRLVITEKVIPVERYLRKPKMVVVYSVYGLHTGRTRKDFAESGTQQVGLVASFYNSDEQWNANAMVHFLNGLREAVKHLTEPQTN</sequence>
<evidence type="ECO:0000313" key="1">
    <source>
        <dbReference type="EMBL" id="CAH1002716.1"/>
    </source>
</evidence>
<evidence type="ECO:0000313" key="2">
    <source>
        <dbReference type="Proteomes" id="UP000837803"/>
    </source>
</evidence>
<comment type="caution">
    <text evidence="1">The sequence shown here is derived from an EMBL/GenBank/DDBJ whole genome shotgun (WGS) entry which is preliminary data.</text>
</comment>
<gene>
    <name evidence="1" type="ORF">LEM8419_03588</name>
</gene>
<keyword evidence="2" id="KW-1185">Reference proteome</keyword>
<proteinExistence type="predicted"/>
<reference evidence="1" key="1">
    <citation type="submission" date="2021-12" db="EMBL/GenBank/DDBJ databases">
        <authorList>
            <person name="Rodrigo-Torres L."/>
            <person name="Arahal R. D."/>
            <person name="Lucena T."/>
        </authorList>
    </citation>
    <scope>NUCLEOTIDE SEQUENCE</scope>
    <source>
        <strain evidence="1">CECT 8419</strain>
    </source>
</reference>
<dbReference type="RefSeq" id="WP_238752532.1">
    <property type="nucleotide sequence ID" value="NZ_CAKLPZ010000007.1"/>
</dbReference>
<dbReference type="EMBL" id="CAKLPZ010000007">
    <property type="protein sequence ID" value="CAH1002716.1"/>
    <property type="molecule type" value="Genomic_DNA"/>
</dbReference>
<organism evidence="1 2">
    <name type="scientific">Neolewinella maritima</name>
    <dbReference type="NCBI Taxonomy" id="1383882"/>
    <lineage>
        <taxon>Bacteria</taxon>
        <taxon>Pseudomonadati</taxon>
        <taxon>Bacteroidota</taxon>
        <taxon>Saprospiria</taxon>
        <taxon>Saprospirales</taxon>
        <taxon>Lewinellaceae</taxon>
        <taxon>Neolewinella</taxon>
    </lineage>
</organism>
<accession>A0ABN8FAQ4</accession>